<name>A0A0W0GA66_MONRR</name>
<feature type="region of interest" description="Disordered" evidence="1">
    <location>
        <begin position="1"/>
        <end position="29"/>
    </location>
</feature>
<proteinExistence type="predicted"/>
<protein>
    <submittedName>
        <fullName evidence="2">Uncharacterized protein</fullName>
    </submittedName>
</protein>
<comment type="caution">
    <text evidence="2">The sequence shown here is derived from an EMBL/GenBank/DDBJ whole genome shotgun (WGS) entry which is preliminary data.</text>
</comment>
<dbReference type="AlphaFoldDB" id="A0A0W0GA66"/>
<accession>A0A0W0GA66</accession>
<dbReference type="Proteomes" id="UP000054988">
    <property type="component" value="Unassembled WGS sequence"/>
</dbReference>
<reference evidence="2 3" key="1">
    <citation type="submission" date="2015-12" db="EMBL/GenBank/DDBJ databases">
        <title>Draft genome sequence of Moniliophthora roreri, the causal agent of frosty pod rot of cacao.</title>
        <authorList>
            <person name="Aime M.C."/>
            <person name="Diaz-Valderrama J.R."/>
            <person name="Kijpornyongpan T."/>
            <person name="Phillips-Mora W."/>
        </authorList>
    </citation>
    <scope>NUCLEOTIDE SEQUENCE [LARGE SCALE GENOMIC DNA]</scope>
    <source>
        <strain evidence="2 3">MCA 2952</strain>
    </source>
</reference>
<sequence length="109" mass="12529">MFRRGSYWPPRHEEVKPPIEEPASPQMEEDGEVALQFELTEANKVVLMGYKLPSDGKQFRPEELAEAYVTAAYTDAGEENSESNRLIQQFLMGAKEKENNKTKENQYES</sequence>
<evidence type="ECO:0000313" key="3">
    <source>
        <dbReference type="Proteomes" id="UP000054988"/>
    </source>
</evidence>
<organism evidence="2 3">
    <name type="scientific">Moniliophthora roreri</name>
    <name type="common">Frosty pod rot fungus</name>
    <name type="synonym">Monilia roreri</name>
    <dbReference type="NCBI Taxonomy" id="221103"/>
    <lineage>
        <taxon>Eukaryota</taxon>
        <taxon>Fungi</taxon>
        <taxon>Dikarya</taxon>
        <taxon>Basidiomycota</taxon>
        <taxon>Agaricomycotina</taxon>
        <taxon>Agaricomycetes</taxon>
        <taxon>Agaricomycetidae</taxon>
        <taxon>Agaricales</taxon>
        <taxon>Marasmiineae</taxon>
        <taxon>Marasmiaceae</taxon>
        <taxon>Moniliophthora</taxon>
    </lineage>
</organism>
<feature type="compositionally biased region" description="Basic and acidic residues" evidence="1">
    <location>
        <begin position="10"/>
        <end position="19"/>
    </location>
</feature>
<gene>
    <name evidence="2" type="ORF">WG66_1964</name>
</gene>
<evidence type="ECO:0000313" key="2">
    <source>
        <dbReference type="EMBL" id="KTB45459.1"/>
    </source>
</evidence>
<dbReference type="EMBL" id="LATX01000696">
    <property type="protein sequence ID" value="KTB45459.1"/>
    <property type="molecule type" value="Genomic_DNA"/>
</dbReference>
<evidence type="ECO:0000256" key="1">
    <source>
        <dbReference type="SAM" id="MobiDB-lite"/>
    </source>
</evidence>